<evidence type="ECO:0000256" key="1">
    <source>
        <dbReference type="ARBA" id="ARBA00007532"/>
    </source>
</evidence>
<keyword evidence="8" id="KW-0520">NAD</keyword>
<feature type="domain" description="Pyridine nucleotide-disulphide oxidoreductase dimerisation" evidence="11">
    <location>
        <begin position="346"/>
        <end position="458"/>
    </location>
</feature>
<dbReference type="GO" id="GO:0006749">
    <property type="term" value="P:glutathione metabolic process"/>
    <property type="evidence" value="ECO:0007669"/>
    <property type="project" value="TreeGrafter"/>
</dbReference>
<dbReference type="Gene3D" id="3.30.390.30">
    <property type="match status" value="1"/>
</dbReference>
<evidence type="ECO:0000256" key="3">
    <source>
        <dbReference type="ARBA" id="ARBA00022827"/>
    </source>
</evidence>
<evidence type="ECO:0000256" key="8">
    <source>
        <dbReference type="PIRSR" id="PIRSR000350-3"/>
    </source>
</evidence>
<evidence type="ECO:0000256" key="5">
    <source>
        <dbReference type="ARBA" id="ARBA00023157"/>
    </source>
</evidence>
<dbReference type="SUPFAM" id="SSF55424">
    <property type="entry name" value="FAD/NAD-linked reductases, dimerisation (C-terminal) domain"/>
    <property type="match status" value="1"/>
</dbReference>
<dbReference type="Gene3D" id="3.50.50.60">
    <property type="entry name" value="FAD/NAD(P)-binding domain"/>
    <property type="match status" value="2"/>
</dbReference>
<organism evidence="13 14">
    <name type="scientific">Euplotes crassus</name>
    <dbReference type="NCBI Taxonomy" id="5936"/>
    <lineage>
        <taxon>Eukaryota</taxon>
        <taxon>Sar</taxon>
        <taxon>Alveolata</taxon>
        <taxon>Ciliophora</taxon>
        <taxon>Intramacronucleata</taxon>
        <taxon>Spirotrichea</taxon>
        <taxon>Hypotrichia</taxon>
        <taxon>Euplotida</taxon>
        <taxon>Euplotidae</taxon>
        <taxon>Moneuplotes</taxon>
    </lineage>
</organism>
<name>A0AAD1UD29_EUPCR</name>
<dbReference type="GO" id="GO:0005739">
    <property type="term" value="C:mitochondrion"/>
    <property type="evidence" value="ECO:0007669"/>
    <property type="project" value="TreeGrafter"/>
</dbReference>
<comment type="cofactor">
    <cofactor evidence="8">
        <name>FAD</name>
        <dbReference type="ChEBI" id="CHEBI:57692"/>
    </cofactor>
    <text evidence="8">Binds 1 FAD per subunit.</text>
</comment>
<feature type="binding site" evidence="8">
    <location>
        <begin position="183"/>
        <end position="190"/>
    </location>
    <ligand>
        <name>NAD(+)</name>
        <dbReference type="ChEBI" id="CHEBI:57540"/>
    </ligand>
</feature>
<feature type="disulfide bond" description="Redox-active" evidence="9">
    <location>
        <begin position="43"/>
        <end position="48"/>
    </location>
</feature>
<sequence>MKKKIFDYLVIGGGSGGIASANRAAMFNKQVAVFEEKELGGTCVNVGCVPKKLMYQAVDQKESMEMMGKYKPHWFENSSCLTPANLVMRLNAFKVDRDNYIKRLHKIYKRGLDNSGVEHVNGRAKFLDNNTLECDGQIYQADHICIASGSKPFILDIPGKEHAITSDGFFDLEEAPKRTLMIGGGYIATELSQILAGLGSNVTVIIRNCLLSTFDQELASFQHDNFEHLGITNMCGEAKRIDKNADGSLKVTFNDDTNAEFDCVIMAVGRKSNVEDLDLNNTDVKLNDRRVIITDEYQNTTADGVYAVGDVDGRIALTPVAIRAGRTVSERIFNNRPGLKVNYKNIPSVIFSHPPIGSVGFSEEAAKEKYGRDNINIYKTEFGPMFDSFVQGDALMNKTFFKMITNKLDDERVIGFHAIGKGVDEMMQGVGVAITAGATKRHFDETIAIHPTSSEEMVLLDSKIWG</sequence>
<protein>
    <recommendedName>
        <fullName evidence="15">Glutathione-disulfide reductase</fullName>
    </recommendedName>
</protein>
<dbReference type="PANTHER" id="PTHR42737:SF2">
    <property type="entry name" value="GLUTATHIONE REDUCTASE"/>
    <property type="match status" value="1"/>
</dbReference>
<dbReference type="InterPro" id="IPR001100">
    <property type="entry name" value="Pyr_nuc-diS_OxRdtase"/>
</dbReference>
<dbReference type="GO" id="GO:0045454">
    <property type="term" value="P:cell redox homeostasis"/>
    <property type="evidence" value="ECO:0007669"/>
    <property type="project" value="InterPro"/>
</dbReference>
<reference evidence="13" key="1">
    <citation type="submission" date="2023-07" db="EMBL/GenBank/DDBJ databases">
        <authorList>
            <consortium name="AG Swart"/>
            <person name="Singh M."/>
            <person name="Singh A."/>
            <person name="Seah K."/>
            <person name="Emmerich C."/>
        </authorList>
    </citation>
    <scope>NUCLEOTIDE SEQUENCE</scope>
    <source>
        <strain evidence="13">DP1</strain>
    </source>
</reference>
<dbReference type="InterPro" id="IPR012999">
    <property type="entry name" value="Pyr_OxRdtase_I_AS"/>
</dbReference>
<keyword evidence="5" id="KW-1015">Disulfide bond</keyword>
<evidence type="ECO:0008006" key="15">
    <source>
        <dbReference type="Google" id="ProtNLM"/>
    </source>
</evidence>
<keyword evidence="6 10" id="KW-0676">Redox-active center</keyword>
<keyword evidence="3 8" id="KW-0274">FAD</keyword>
<feature type="binding site" evidence="8">
    <location>
        <position position="52"/>
    </location>
    <ligand>
        <name>FAD</name>
        <dbReference type="ChEBI" id="CHEBI:57692"/>
    </ligand>
</feature>
<proteinExistence type="inferred from homology"/>
<comment type="similarity">
    <text evidence="1 10">Belongs to the class-I pyridine nucleotide-disulfide oxidoreductase family.</text>
</comment>
<dbReference type="GO" id="GO:0004362">
    <property type="term" value="F:glutathione-disulfide reductase (NADPH) activity"/>
    <property type="evidence" value="ECO:0007669"/>
    <property type="project" value="TreeGrafter"/>
</dbReference>
<dbReference type="Pfam" id="PF02852">
    <property type="entry name" value="Pyr_redox_dim"/>
    <property type="match status" value="1"/>
</dbReference>
<evidence type="ECO:0000256" key="7">
    <source>
        <dbReference type="PIRSR" id="PIRSR000350-2"/>
    </source>
</evidence>
<feature type="binding site" evidence="8">
    <location>
        <position position="269"/>
    </location>
    <ligand>
        <name>NAD(+)</name>
        <dbReference type="ChEBI" id="CHEBI:57540"/>
    </ligand>
</feature>
<comment type="caution">
    <text evidence="13">The sequence shown here is derived from an EMBL/GenBank/DDBJ whole genome shotgun (WGS) entry which is preliminary data.</text>
</comment>
<evidence type="ECO:0000256" key="4">
    <source>
        <dbReference type="ARBA" id="ARBA00023002"/>
    </source>
</evidence>
<evidence type="ECO:0000256" key="9">
    <source>
        <dbReference type="PIRSR" id="PIRSR000350-4"/>
    </source>
</evidence>
<dbReference type="GO" id="GO:0050660">
    <property type="term" value="F:flavin adenine dinucleotide binding"/>
    <property type="evidence" value="ECO:0007669"/>
    <property type="project" value="InterPro"/>
</dbReference>
<evidence type="ECO:0000256" key="2">
    <source>
        <dbReference type="ARBA" id="ARBA00022630"/>
    </source>
</evidence>
<dbReference type="InterPro" id="IPR016156">
    <property type="entry name" value="FAD/NAD-linked_Rdtase_dimer_sf"/>
</dbReference>
<keyword evidence="4 10" id="KW-0560">Oxidoreductase</keyword>
<dbReference type="GO" id="GO:0034599">
    <property type="term" value="P:cellular response to oxidative stress"/>
    <property type="evidence" value="ECO:0007669"/>
    <property type="project" value="TreeGrafter"/>
</dbReference>
<gene>
    <name evidence="13" type="ORF">ECRASSUSDP1_LOCUS8242</name>
</gene>
<dbReference type="EMBL" id="CAMPGE010008053">
    <property type="protein sequence ID" value="CAI2366966.1"/>
    <property type="molecule type" value="Genomic_DNA"/>
</dbReference>
<evidence type="ECO:0000256" key="10">
    <source>
        <dbReference type="RuleBase" id="RU003691"/>
    </source>
</evidence>
<evidence type="ECO:0000259" key="11">
    <source>
        <dbReference type="Pfam" id="PF02852"/>
    </source>
</evidence>
<dbReference type="PRINTS" id="PR00411">
    <property type="entry name" value="PNDRDTASEI"/>
</dbReference>
<dbReference type="InterPro" id="IPR023753">
    <property type="entry name" value="FAD/NAD-binding_dom"/>
</dbReference>
<keyword evidence="8" id="KW-0547">Nucleotide-binding</keyword>
<dbReference type="PANTHER" id="PTHR42737">
    <property type="entry name" value="GLUTATHIONE REDUCTASE"/>
    <property type="match status" value="1"/>
</dbReference>
<dbReference type="GO" id="GO:0005829">
    <property type="term" value="C:cytosol"/>
    <property type="evidence" value="ECO:0007669"/>
    <property type="project" value="TreeGrafter"/>
</dbReference>
<evidence type="ECO:0000256" key="6">
    <source>
        <dbReference type="ARBA" id="ARBA00023284"/>
    </source>
</evidence>
<dbReference type="InterPro" id="IPR004099">
    <property type="entry name" value="Pyr_nucl-diS_OxRdtase_dimer"/>
</dbReference>
<feature type="active site" description="Proton acceptor" evidence="7">
    <location>
        <position position="450"/>
    </location>
</feature>
<dbReference type="AlphaFoldDB" id="A0AAD1UD29"/>
<evidence type="ECO:0000313" key="13">
    <source>
        <dbReference type="EMBL" id="CAI2366966.1"/>
    </source>
</evidence>
<dbReference type="SUPFAM" id="SSF51905">
    <property type="entry name" value="FAD/NAD(P)-binding domain"/>
    <property type="match status" value="1"/>
</dbReference>
<keyword evidence="2 10" id="KW-0285">Flavoprotein</keyword>
<keyword evidence="14" id="KW-1185">Reference proteome</keyword>
<dbReference type="PIRSF" id="PIRSF000350">
    <property type="entry name" value="Mercury_reductase_MerA"/>
    <property type="match status" value="1"/>
</dbReference>
<evidence type="ECO:0000259" key="12">
    <source>
        <dbReference type="Pfam" id="PF07992"/>
    </source>
</evidence>
<evidence type="ECO:0000313" key="14">
    <source>
        <dbReference type="Proteomes" id="UP001295684"/>
    </source>
</evidence>
<dbReference type="PRINTS" id="PR00368">
    <property type="entry name" value="FADPNR"/>
</dbReference>
<dbReference type="PROSITE" id="PS00076">
    <property type="entry name" value="PYRIDINE_REDOX_1"/>
    <property type="match status" value="1"/>
</dbReference>
<dbReference type="InterPro" id="IPR046952">
    <property type="entry name" value="GSHR/TRXR-like"/>
</dbReference>
<dbReference type="NCBIfam" id="NF004776">
    <property type="entry name" value="PRK06116.1"/>
    <property type="match status" value="1"/>
</dbReference>
<feature type="binding site" evidence="8">
    <location>
        <position position="310"/>
    </location>
    <ligand>
        <name>FAD</name>
        <dbReference type="ChEBI" id="CHEBI:57692"/>
    </ligand>
</feature>
<dbReference type="Pfam" id="PF07992">
    <property type="entry name" value="Pyr_redox_2"/>
    <property type="match status" value="1"/>
</dbReference>
<dbReference type="InterPro" id="IPR036188">
    <property type="entry name" value="FAD/NAD-bd_sf"/>
</dbReference>
<dbReference type="Proteomes" id="UP001295684">
    <property type="component" value="Unassembled WGS sequence"/>
</dbReference>
<feature type="domain" description="FAD/NAD(P)-binding" evidence="12">
    <location>
        <begin position="6"/>
        <end position="325"/>
    </location>
</feature>
<accession>A0AAD1UD29</accession>